<accession>A0A163J5I6</accession>
<dbReference type="InterPro" id="IPR058998">
    <property type="entry name" value="YycE-like_N"/>
</dbReference>
<gene>
    <name evidence="3" type="ORF">ST47_g2678</name>
</gene>
<proteinExistence type="predicted"/>
<dbReference type="OrthoDB" id="2338662at2759"/>
<dbReference type="InterPro" id="IPR058997">
    <property type="entry name" value="YycE-like_C"/>
</dbReference>
<feature type="domain" description="YycE-like C-terminal" evidence="2">
    <location>
        <begin position="78"/>
        <end position="132"/>
    </location>
</feature>
<reference evidence="3 4" key="1">
    <citation type="journal article" date="2016" name="Sci. Rep.">
        <title>Draft genome sequencing and secretome analysis of fungal phytopathogen Ascochyta rabiei provides insight into the necrotrophic effector repertoire.</title>
        <authorList>
            <person name="Verma S."/>
            <person name="Gazara R.K."/>
            <person name="Nizam S."/>
            <person name="Parween S."/>
            <person name="Chattopadhyay D."/>
            <person name="Verma P.K."/>
        </authorList>
    </citation>
    <scope>NUCLEOTIDE SEQUENCE [LARGE SCALE GENOMIC DNA]</scope>
    <source>
        <strain evidence="3 4">ArDII</strain>
    </source>
</reference>
<dbReference type="EMBL" id="JYNV01000113">
    <property type="protein sequence ID" value="KZM26157.1"/>
    <property type="molecule type" value="Genomic_DNA"/>
</dbReference>
<dbReference type="Proteomes" id="UP000076837">
    <property type="component" value="Unassembled WGS sequence"/>
</dbReference>
<feature type="domain" description="YycE-like N-terminal" evidence="1">
    <location>
        <begin position="13"/>
        <end position="64"/>
    </location>
</feature>
<evidence type="ECO:0000313" key="3">
    <source>
        <dbReference type="EMBL" id="KZM26157.1"/>
    </source>
</evidence>
<organism evidence="3 4">
    <name type="scientific">Didymella rabiei</name>
    <name type="common">Chickpea ascochyta blight fungus</name>
    <name type="synonym">Mycosphaerella rabiei</name>
    <dbReference type="NCBI Taxonomy" id="5454"/>
    <lineage>
        <taxon>Eukaryota</taxon>
        <taxon>Fungi</taxon>
        <taxon>Dikarya</taxon>
        <taxon>Ascomycota</taxon>
        <taxon>Pezizomycotina</taxon>
        <taxon>Dothideomycetes</taxon>
        <taxon>Pleosporomycetidae</taxon>
        <taxon>Pleosporales</taxon>
        <taxon>Pleosporineae</taxon>
        <taxon>Didymellaceae</taxon>
        <taxon>Ascochyta</taxon>
    </lineage>
</organism>
<evidence type="ECO:0000259" key="2">
    <source>
        <dbReference type="Pfam" id="PF22659"/>
    </source>
</evidence>
<evidence type="ECO:0000313" key="4">
    <source>
        <dbReference type="Proteomes" id="UP000076837"/>
    </source>
</evidence>
<evidence type="ECO:0000259" key="1">
    <source>
        <dbReference type="Pfam" id="PF22658"/>
    </source>
</evidence>
<dbReference type="Pfam" id="PF22659">
    <property type="entry name" value="YycE-like_C"/>
    <property type="match status" value="1"/>
</dbReference>
<comment type="caution">
    <text evidence="3">The sequence shown here is derived from an EMBL/GenBank/DDBJ whole genome shotgun (WGS) entry which is preliminary data.</text>
</comment>
<name>A0A163J5I6_DIDRA</name>
<dbReference type="CDD" id="cd06587">
    <property type="entry name" value="VOC"/>
    <property type="match status" value="1"/>
</dbReference>
<protein>
    <submittedName>
        <fullName evidence="3">Uncharacterized protein</fullName>
    </submittedName>
</protein>
<dbReference type="InterPro" id="IPR029068">
    <property type="entry name" value="Glyas_Bleomycin-R_OHBP_Dase"/>
</dbReference>
<dbReference type="AlphaFoldDB" id="A0A163J5I6"/>
<dbReference type="Pfam" id="PF22658">
    <property type="entry name" value="YycE-like_N"/>
    <property type="match status" value="1"/>
</dbReference>
<sequence length="140" mass="15704">MSANQSPVAQAHLRIVRPTRSISALLPIYTTGLGFQIIGSFEKHAGFNGAMLGHSSLPYHLEFTEEEGHDPGRAPTKENLLVFYLPDIEDWMRAVKKMEKAGFESAESYNPYWDAEGQGKTFEDADGYRVVLWHGGWSPF</sequence>
<dbReference type="SUPFAM" id="SSF54593">
    <property type="entry name" value="Glyoxalase/Bleomycin resistance protein/Dihydroxybiphenyl dioxygenase"/>
    <property type="match status" value="1"/>
</dbReference>
<keyword evidence="4" id="KW-1185">Reference proteome</keyword>
<dbReference type="Gene3D" id="3.10.180.10">
    <property type="entry name" value="2,3-Dihydroxybiphenyl 1,2-Dioxygenase, domain 1"/>
    <property type="match status" value="1"/>
</dbReference>